<comment type="caution">
    <text evidence="2">The sequence shown here is derived from an EMBL/GenBank/DDBJ whole genome shotgun (WGS) entry which is preliminary data.</text>
</comment>
<dbReference type="AlphaFoldDB" id="A0A132A0Z8"/>
<feature type="region of interest" description="Disordered" evidence="1">
    <location>
        <begin position="384"/>
        <end position="425"/>
    </location>
</feature>
<dbReference type="Proteomes" id="UP000616769">
    <property type="component" value="Unassembled WGS sequence"/>
</dbReference>
<organism evidence="2 3">
    <name type="scientific">Sarcoptes scabiei</name>
    <name type="common">Itch mite</name>
    <name type="synonym">Acarus scabiei</name>
    <dbReference type="NCBI Taxonomy" id="52283"/>
    <lineage>
        <taxon>Eukaryota</taxon>
        <taxon>Metazoa</taxon>
        <taxon>Ecdysozoa</taxon>
        <taxon>Arthropoda</taxon>
        <taxon>Chelicerata</taxon>
        <taxon>Arachnida</taxon>
        <taxon>Acari</taxon>
        <taxon>Acariformes</taxon>
        <taxon>Sarcoptiformes</taxon>
        <taxon>Astigmata</taxon>
        <taxon>Psoroptidia</taxon>
        <taxon>Sarcoptoidea</taxon>
        <taxon>Sarcoptidae</taxon>
        <taxon>Sarcoptinae</taxon>
        <taxon>Sarcoptes</taxon>
    </lineage>
</organism>
<dbReference type="GO" id="GO:0035695">
    <property type="term" value="P:mitophagy by internal vacuole formation"/>
    <property type="evidence" value="ECO:0007669"/>
    <property type="project" value="TreeGrafter"/>
</dbReference>
<dbReference type="OrthoDB" id="6047381at2759"/>
<feature type="region of interest" description="Disordered" evidence="1">
    <location>
        <begin position="656"/>
        <end position="675"/>
    </location>
</feature>
<dbReference type="PANTHER" id="PTHR21771">
    <property type="entry name" value="MITOCHONDRIA-EATING PROTEIN-RELATED"/>
    <property type="match status" value="1"/>
</dbReference>
<feature type="compositionally biased region" description="Low complexity" evidence="1">
    <location>
        <begin position="403"/>
        <end position="425"/>
    </location>
</feature>
<dbReference type="EMBL" id="JXLN01009935">
    <property type="protein sequence ID" value="KPM04742.1"/>
    <property type="molecule type" value="Genomic_DNA"/>
</dbReference>
<name>A0A132A0Z8_SARSC</name>
<protein>
    <submittedName>
        <fullName evidence="2">Uncharacterized protein</fullName>
    </submittedName>
</protein>
<gene>
    <name evidence="2" type="ORF">QR98_0031960</name>
</gene>
<dbReference type="GO" id="GO:0005741">
    <property type="term" value="C:mitochondrial outer membrane"/>
    <property type="evidence" value="ECO:0007669"/>
    <property type="project" value="InterPro"/>
</dbReference>
<dbReference type="GO" id="GO:0035694">
    <property type="term" value="P:mitochondrial protein catabolic process"/>
    <property type="evidence" value="ECO:0007669"/>
    <property type="project" value="InterPro"/>
</dbReference>
<feature type="region of interest" description="Disordered" evidence="1">
    <location>
        <begin position="539"/>
        <end position="641"/>
    </location>
</feature>
<feature type="compositionally biased region" description="Polar residues" evidence="1">
    <location>
        <begin position="707"/>
        <end position="718"/>
    </location>
</feature>
<feature type="compositionally biased region" description="Low complexity" evidence="1">
    <location>
        <begin position="593"/>
        <end position="604"/>
    </location>
</feature>
<evidence type="ECO:0000313" key="2">
    <source>
        <dbReference type="EMBL" id="KPM04742.1"/>
    </source>
</evidence>
<dbReference type="VEuPathDB" id="VectorBase:SSCA005285"/>
<feature type="compositionally biased region" description="Polar residues" evidence="1">
    <location>
        <begin position="563"/>
        <end position="592"/>
    </location>
</feature>
<accession>A0A132A0Z8</accession>
<feature type="compositionally biased region" description="Low complexity" evidence="1">
    <location>
        <begin position="627"/>
        <end position="639"/>
    </location>
</feature>
<proteinExistence type="predicted"/>
<evidence type="ECO:0000313" key="3">
    <source>
        <dbReference type="Proteomes" id="UP000616769"/>
    </source>
</evidence>
<reference evidence="2 3" key="1">
    <citation type="journal article" date="2015" name="Parasit. Vectors">
        <title>Draft genome of the scabies mite.</title>
        <authorList>
            <person name="Rider S.D.Jr."/>
            <person name="Morgan M.S."/>
            <person name="Arlian L.G."/>
        </authorList>
    </citation>
    <scope>NUCLEOTIDE SEQUENCE [LARGE SCALE GENOMIC DNA]</scope>
    <source>
        <strain evidence="2">Arlian Lab</strain>
    </source>
</reference>
<dbReference type="InterPro" id="IPR026169">
    <property type="entry name" value="MIEAP"/>
</dbReference>
<sequence length="718" mass="79862">MDSEESIVDYQDGSKLNESIRSLPVLTKTSLSNSSTQPMLSSSRMTNTVSNITTNTNILASTNIRNQLQSKIDGPLEQCSISSTLTIRRLLQLYDLGEFHEAAQIITRLPYSIFRSVVLDLPIDLFVEAIPSSLPILDALYAKVFFSGRDILAFGFKFLHPENVVSHLIKMFAICDVHSHPTSYESISICKKLLKIILIADPSLRKQLLIKKALIDRAVEGMGHHGLVGTSNDALMNLHEALKLEFERVIQQYKSAIAKIDELSMTNAIIKDGGPITRSLSQGPAPTFSSHQRLLSLKQEEIQDRLNKNRSLLCALEPCFRTNHSLQILLAILQKRIDYDKETLFQFCQLSKEYSCQYGNVRTSSLPSAASAVSSTSSSIAFNDNDHLNSSSQSNRHHHQHSYRQNCSNSSTTSSQHQQSTRQLTNQTRSFLSNQFERDSVVAPVLMRFSHGCNQILNLLKEIHEENSTKSISEEQNQQRNLDFLPKFSLQDPLADRTESQINSLNESNYNCDHRRDDDFQSPLALNSETIATMASNQSTKPIDGHQHHQNSTNDLNSDRNDQNQTSPSSLSNFPSNHQITSLKNTKSVTNRTGASTSTTTTTAPMVIPLAVTDDSSDISGYHSDSDMSPISTQSPSSSNNNRILAASAVNSMNSSVRAAVDRDQNDPNDQMIGKNIVDSNCSVSKFIDPMDLVNYNVNNRRLNNNGQSSKLPSSRSF</sequence>
<dbReference type="PANTHER" id="PTHR21771:SF1">
    <property type="entry name" value="MITOCHONDRIA-EATING PROTEIN"/>
    <property type="match status" value="1"/>
</dbReference>
<evidence type="ECO:0000256" key="1">
    <source>
        <dbReference type="SAM" id="MobiDB-lite"/>
    </source>
</evidence>
<feature type="region of interest" description="Disordered" evidence="1">
    <location>
        <begin position="699"/>
        <end position="718"/>
    </location>
</feature>